<gene>
    <name evidence="2" type="ORF">K443DRAFT_16130</name>
</gene>
<feature type="compositionally biased region" description="Basic and acidic residues" evidence="1">
    <location>
        <begin position="383"/>
        <end position="405"/>
    </location>
</feature>
<feature type="region of interest" description="Disordered" evidence="1">
    <location>
        <begin position="251"/>
        <end position="279"/>
    </location>
</feature>
<keyword evidence="3" id="KW-1185">Reference proteome</keyword>
<reference evidence="3" key="2">
    <citation type="submission" date="2015-01" db="EMBL/GenBank/DDBJ databases">
        <title>Evolutionary Origins and Diversification of the Mycorrhizal Mutualists.</title>
        <authorList>
            <consortium name="DOE Joint Genome Institute"/>
            <consortium name="Mycorrhizal Genomics Consortium"/>
            <person name="Kohler A."/>
            <person name="Kuo A."/>
            <person name="Nagy L.G."/>
            <person name="Floudas D."/>
            <person name="Copeland A."/>
            <person name="Barry K.W."/>
            <person name="Cichocki N."/>
            <person name="Veneault-Fourrey C."/>
            <person name="LaButti K."/>
            <person name="Lindquist E.A."/>
            <person name="Lipzen A."/>
            <person name="Lundell T."/>
            <person name="Morin E."/>
            <person name="Murat C."/>
            <person name="Riley R."/>
            <person name="Ohm R."/>
            <person name="Sun H."/>
            <person name="Tunlid A."/>
            <person name="Henrissat B."/>
            <person name="Grigoriev I.V."/>
            <person name="Hibbett D.S."/>
            <person name="Martin F."/>
        </authorList>
    </citation>
    <scope>NUCLEOTIDE SEQUENCE [LARGE SCALE GENOMIC DNA]</scope>
    <source>
        <strain evidence="3">LaAM-08-1</strain>
    </source>
</reference>
<evidence type="ECO:0000313" key="3">
    <source>
        <dbReference type="Proteomes" id="UP000054477"/>
    </source>
</evidence>
<feature type="compositionally biased region" description="Basic and acidic residues" evidence="1">
    <location>
        <begin position="425"/>
        <end position="434"/>
    </location>
</feature>
<feature type="compositionally biased region" description="Polar residues" evidence="1">
    <location>
        <begin position="337"/>
        <end position="348"/>
    </location>
</feature>
<evidence type="ECO:0000313" key="2">
    <source>
        <dbReference type="EMBL" id="KIJ89435.1"/>
    </source>
</evidence>
<dbReference type="InterPro" id="IPR021109">
    <property type="entry name" value="Peptidase_aspartic_dom_sf"/>
</dbReference>
<dbReference type="EMBL" id="KN839741">
    <property type="protein sequence ID" value="KIJ89435.1"/>
    <property type="molecule type" value="Genomic_DNA"/>
</dbReference>
<protein>
    <submittedName>
        <fullName evidence="2">Unplaced genomic scaffold K443scaffold_1206, whole genome shotgun sequence</fullName>
    </submittedName>
</protein>
<organism evidence="2 3">
    <name type="scientific">Laccaria amethystina LaAM-08-1</name>
    <dbReference type="NCBI Taxonomy" id="1095629"/>
    <lineage>
        <taxon>Eukaryota</taxon>
        <taxon>Fungi</taxon>
        <taxon>Dikarya</taxon>
        <taxon>Basidiomycota</taxon>
        <taxon>Agaricomycotina</taxon>
        <taxon>Agaricomycetes</taxon>
        <taxon>Agaricomycetidae</taxon>
        <taxon>Agaricales</taxon>
        <taxon>Agaricineae</taxon>
        <taxon>Hydnangiaceae</taxon>
        <taxon>Laccaria</taxon>
    </lineage>
</organism>
<name>A0A0C9WKH4_9AGAR</name>
<sequence>MGRHRTVASHPKKSYPRRVAIDLRRRHRAVSRESESGKCGRAIRKLDAKRMARLQGGRMGAYGLVRDQVGHEDRIPEPADYATQLHIPNVCDINMEYTVVDLYAVRPELHRAQGKEVKPFIHQIKLHRLNKEAVQIWGLFDNGAMVDAMSTKAYMRVRHKLAPLERSTRHLRMANGSIVSPAGCWKGTVELGGIMVAGSFEVFDSSGDWEFLFGKRLMTAFSAVHDYATDKVFLPASQQTLQNQCDVAHLEGQTQSEEEHETKEGDKARSPMRGVPTDHYPMDCHVVDTSMTVGIEQQENTESCKQPPIVEAPQMEKQTATAGDRTKSPSMEVPSAALTTNETTANDVTSHRASIEEVEDKDGPRHEARTAADEKTTVANDQLEQHRETASGDQEHQNEKVEKKATTTGRKWKGPSQRRHCRWKTRNEKVARAK</sequence>
<feature type="region of interest" description="Disordered" evidence="1">
    <location>
        <begin position="298"/>
        <end position="434"/>
    </location>
</feature>
<feature type="compositionally biased region" description="Basic and acidic residues" evidence="1">
    <location>
        <begin position="349"/>
        <end position="376"/>
    </location>
</feature>
<accession>A0A0C9WKH4</accession>
<evidence type="ECO:0000256" key="1">
    <source>
        <dbReference type="SAM" id="MobiDB-lite"/>
    </source>
</evidence>
<dbReference type="Proteomes" id="UP000054477">
    <property type="component" value="Unassembled WGS sequence"/>
</dbReference>
<reference evidence="2 3" key="1">
    <citation type="submission" date="2014-04" db="EMBL/GenBank/DDBJ databases">
        <authorList>
            <consortium name="DOE Joint Genome Institute"/>
            <person name="Kuo A."/>
            <person name="Kohler A."/>
            <person name="Nagy L.G."/>
            <person name="Floudas D."/>
            <person name="Copeland A."/>
            <person name="Barry K.W."/>
            <person name="Cichocki N."/>
            <person name="Veneault-Fourrey C."/>
            <person name="LaButti K."/>
            <person name="Lindquist E.A."/>
            <person name="Lipzen A."/>
            <person name="Lundell T."/>
            <person name="Morin E."/>
            <person name="Murat C."/>
            <person name="Sun H."/>
            <person name="Tunlid A."/>
            <person name="Henrissat B."/>
            <person name="Grigoriev I.V."/>
            <person name="Hibbett D.S."/>
            <person name="Martin F."/>
            <person name="Nordberg H.P."/>
            <person name="Cantor M.N."/>
            <person name="Hua S.X."/>
        </authorList>
    </citation>
    <scope>NUCLEOTIDE SEQUENCE [LARGE SCALE GENOMIC DNA]</scope>
    <source>
        <strain evidence="2 3">LaAM-08-1</strain>
    </source>
</reference>
<dbReference type="OrthoDB" id="2919534at2759"/>
<dbReference type="HOGENOM" id="CLU_631713_0_0_1"/>
<dbReference type="AlphaFoldDB" id="A0A0C9WKH4"/>
<proteinExistence type="predicted"/>
<feature type="compositionally biased region" description="Basic and acidic residues" evidence="1">
    <location>
        <begin position="260"/>
        <end position="269"/>
    </location>
</feature>
<dbReference type="Gene3D" id="2.40.70.10">
    <property type="entry name" value="Acid Proteases"/>
    <property type="match status" value="1"/>
</dbReference>
<feature type="compositionally biased region" description="Basic residues" evidence="1">
    <location>
        <begin position="410"/>
        <end position="424"/>
    </location>
</feature>